<dbReference type="Proteomes" id="UP000257004">
    <property type="component" value="Unassembled WGS sequence"/>
</dbReference>
<name>A0A3D9FZM9_9FLAO</name>
<keyword evidence="3" id="KW-1185">Reference proteome</keyword>
<proteinExistence type="predicted"/>
<feature type="chain" id="PRO_5017554139" evidence="1">
    <location>
        <begin position="23"/>
        <end position="181"/>
    </location>
</feature>
<gene>
    <name evidence="2" type="ORF">BD847_0240</name>
</gene>
<dbReference type="RefSeq" id="WP_147298487.1">
    <property type="nucleotide sequence ID" value="NZ_QRDQ01000007.1"/>
</dbReference>
<protein>
    <submittedName>
        <fullName evidence="2">Uncharacterized protein</fullName>
    </submittedName>
</protein>
<dbReference type="OrthoDB" id="1344454at2"/>
<feature type="signal peptide" evidence="1">
    <location>
        <begin position="1"/>
        <end position="22"/>
    </location>
</feature>
<organism evidence="2 3">
    <name type="scientific">Flavobacterium cutihirudinis</name>
    <dbReference type="NCBI Taxonomy" id="1265740"/>
    <lineage>
        <taxon>Bacteria</taxon>
        <taxon>Pseudomonadati</taxon>
        <taxon>Bacteroidota</taxon>
        <taxon>Flavobacteriia</taxon>
        <taxon>Flavobacteriales</taxon>
        <taxon>Flavobacteriaceae</taxon>
        <taxon>Flavobacterium</taxon>
    </lineage>
</organism>
<dbReference type="AlphaFoldDB" id="A0A3D9FZM9"/>
<reference evidence="2 3" key="1">
    <citation type="submission" date="2018-07" db="EMBL/GenBank/DDBJ databases">
        <title>Genomic Encyclopedia of Archaeal and Bacterial Type Strains, Phase II (KMG-II): from individual species to whole genera.</title>
        <authorList>
            <person name="Goeker M."/>
        </authorList>
    </citation>
    <scope>NUCLEOTIDE SEQUENCE [LARGE SCALE GENOMIC DNA]</scope>
    <source>
        <strain evidence="2 3">DSM 25795</strain>
    </source>
</reference>
<evidence type="ECO:0000313" key="2">
    <source>
        <dbReference type="EMBL" id="RED26323.1"/>
    </source>
</evidence>
<comment type="caution">
    <text evidence="2">The sequence shown here is derived from an EMBL/GenBank/DDBJ whole genome shotgun (WGS) entry which is preliminary data.</text>
</comment>
<dbReference type="EMBL" id="QRDQ01000007">
    <property type="protein sequence ID" value="RED26323.1"/>
    <property type="molecule type" value="Genomic_DNA"/>
</dbReference>
<accession>A0A3D9FZM9</accession>
<sequence length="181" mass="20490">MKFTKNLCTILLCLSSIAISFAQTDLKEKEKSNAEKFSDKSGTLIQKEFIDVGDLKKCKIQIAKFTDLVSNQKTSAVRFEYSYVSSYSSDTKLALLDSDEIDGLIKSLKLVQEKILPTTATSYTEVSFRSRSGFEAGCFSKKNSWDFYMKLERYDGKSYVFLDKEDLPKLLSILEQAKASL</sequence>
<keyword evidence="1" id="KW-0732">Signal</keyword>
<evidence type="ECO:0000313" key="3">
    <source>
        <dbReference type="Proteomes" id="UP000257004"/>
    </source>
</evidence>
<evidence type="ECO:0000256" key="1">
    <source>
        <dbReference type="SAM" id="SignalP"/>
    </source>
</evidence>